<dbReference type="EMBL" id="JACIVI010000008">
    <property type="protein sequence ID" value="MBB1163330.1"/>
    <property type="molecule type" value="Genomic_DNA"/>
</dbReference>
<organism evidence="1 2">
    <name type="scientific">Aquariibacter albus</name>
    <dbReference type="NCBI Taxonomy" id="2759899"/>
    <lineage>
        <taxon>Bacteria</taxon>
        <taxon>Pseudomonadati</taxon>
        <taxon>Pseudomonadota</taxon>
        <taxon>Betaproteobacteria</taxon>
        <taxon>Burkholderiales</taxon>
        <taxon>Sphaerotilaceae</taxon>
        <taxon>Aquariibacter</taxon>
    </lineage>
</organism>
<dbReference type="Proteomes" id="UP000586093">
    <property type="component" value="Unassembled WGS sequence"/>
</dbReference>
<dbReference type="PANTHER" id="PTHR20883:SF46">
    <property type="entry name" value="PHYTANOYL-COA HYDROXYLASE"/>
    <property type="match status" value="1"/>
</dbReference>
<dbReference type="InterPro" id="IPR008775">
    <property type="entry name" value="Phytyl_CoA_dOase-like"/>
</dbReference>
<dbReference type="AlphaFoldDB" id="A0A839HUA2"/>
<reference evidence="1 2" key="1">
    <citation type="submission" date="2020-08" db="EMBL/GenBank/DDBJ databases">
        <title>Aquariorum lacteus gen. nov., sp. nov., a new member of the family Comamonadaceae, isolated from freshwater aquarium.</title>
        <authorList>
            <person name="Chun S.-J."/>
        </authorList>
    </citation>
    <scope>NUCLEOTIDE SEQUENCE [LARGE SCALE GENOMIC DNA]</scope>
    <source>
        <strain evidence="1 2">SJAQ100</strain>
    </source>
</reference>
<dbReference type="GO" id="GO:0016706">
    <property type="term" value="F:2-oxoglutarate-dependent dioxygenase activity"/>
    <property type="evidence" value="ECO:0007669"/>
    <property type="project" value="UniProtKB-ARBA"/>
</dbReference>
<sequence>MRPVFQDSELQARFERDGYVVVPGLDAEGVARLTAQIEAVPGRLNMAFEPTLFHTDPVHKQAMHALVLQALGPVAERYLLDYRPLVGNAIFKHPARPDAPGTVGIHQDWTMTDETRFVAVNLWTALVETEVHNGAMHMLRGGHRLPVALRGTNLPFAIDPALYEAPGALTPVPMRAGEVLIYDLRCPHASPPNRSDKVRPAAGLGCLPREAPALHCMYDAAQREMRVYESGTEFYTHFSHLRPTLPPGTRLLQVIPEHTPPRLPVALQQALIAAQALDAAQPPKVRV</sequence>
<name>A0A839HUA2_9BURK</name>
<dbReference type="PANTHER" id="PTHR20883">
    <property type="entry name" value="PHYTANOYL-COA DIOXYGENASE DOMAIN CONTAINING 1"/>
    <property type="match status" value="1"/>
</dbReference>
<dbReference type="Pfam" id="PF05721">
    <property type="entry name" value="PhyH"/>
    <property type="match status" value="1"/>
</dbReference>
<evidence type="ECO:0000313" key="1">
    <source>
        <dbReference type="EMBL" id="MBB1163330.1"/>
    </source>
</evidence>
<protein>
    <submittedName>
        <fullName evidence="1">Phytanoyl-CoA dioxygenase family protein</fullName>
    </submittedName>
</protein>
<comment type="caution">
    <text evidence="1">The sequence shown here is derived from an EMBL/GenBank/DDBJ whole genome shotgun (WGS) entry which is preliminary data.</text>
</comment>
<keyword evidence="1" id="KW-0560">Oxidoreductase</keyword>
<keyword evidence="1" id="KW-0223">Dioxygenase</keyword>
<dbReference type="RefSeq" id="WP_182666155.1">
    <property type="nucleotide sequence ID" value="NZ_JACIVI010000008.1"/>
</dbReference>
<dbReference type="Gene3D" id="2.60.120.620">
    <property type="entry name" value="q2cbj1_9rhob like domain"/>
    <property type="match status" value="1"/>
</dbReference>
<gene>
    <name evidence="1" type="ORF">H4F90_15260</name>
</gene>
<accession>A0A839HUA2</accession>
<keyword evidence="2" id="KW-1185">Reference proteome</keyword>
<evidence type="ECO:0000313" key="2">
    <source>
        <dbReference type="Proteomes" id="UP000586093"/>
    </source>
</evidence>
<dbReference type="SUPFAM" id="SSF51197">
    <property type="entry name" value="Clavaminate synthase-like"/>
    <property type="match status" value="1"/>
</dbReference>
<proteinExistence type="predicted"/>
<dbReference type="GO" id="GO:0005506">
    <property type="term" value="F:iron ion binding"/>
    <property type="evidence" value="ECO:0007669"/>
    <property type="project" value="UniProtKB-ARBA"/>
</dbReference>